<accession>A0A0C3LCV0</accession>
<dbReference type="EMBL" id="KN822960">
    <property type="protein sequence ID" value="KIO31738.1"/>
    <property type="molecule type" value="Genomic_DNA"/>
</dbReference>
<reference evidence="2 3" key="1">
    <citation type="submission" date="2014-04" db="EMBL/GenBank/DDBJ databases">
        <authorList>
            <consortium name="DOE Joint Genome Institute"/>
            <person name="Kuo A."/>
            <person name="Girlanda M."/>
            <person name="Perotto S."/>
            <person name="Kohler A."/>
            <person name="Nagy L.G."/>
            <person name="Floudas D."/>
            <person name="Copeland A."/>
            <person name="Barry K.W."/>
            <person name="Cichocki N."/>
            <person name="Veneault-Fourrey C."/>
            <person name="LaButti K."/>
            <person name="Lindquist E.A."/>
            <person name="Lipzen A."/>
            <person name="Lundell T."/>
            <person name="Morin E."/>
            <person name="Murat C."/>
            <person name="Sun H."/>
            <person name="Tunlid A."/>
            <person name="Henrissat B."/>
            <person name="Grigoriev I.V."/>
            <person name="Hibbett D.S."/>
            <person name="Martin F."/>
            <person name="Nordberg H.P."/>
            <person name="Cantor M.N."/>
            <person name="Hua S.X."/>
        </authorList>
    </citation>
    <scope>NUCLEOTIDE SEQUENCE [LARGE SCALE GENOMIC DNA]</scope>
    <source>
        <strain evidence="2 3">MUT 4182</strain>
    </source>
</reference>
<organism evidence="2 3">
    <name type="scientific">Tulasnella calospora MUT 4182</name>
    <dbReference type="NCBI Taxonomy" id="1051891"/>
    <lineage>
        <taxon>Eukaryota</taxon>
        <taxon>Fungi</taxon>
        <taxon>Dikarya</taxon>
        <taxon>Basidiomycota</taxon>
        <taxon>Agaricomycotina</taxon>
        <taxon>Agaricomycetes</taxon>
        <taxon>Cantharellales</taxon>
        <taxon>Tulasnellaceae</taxon>
        <taxon>Tulasnella</taxon>
    </lineage>
</organism>
<dbReference type="AlphaFoldDB" id="A0A0C3LCV0"/>
<dbReference type="OrthoDB" id="3172471at2759"/>
<feature type="signal peptide" evidence="1">
    <location>
        <begin position="1"/>
        <end position="21"/>
    </location>
</feature>
<evidence type="ECO:0000313" key="3">
    <source>
        <dbReference type="Proteomes" id="UP000054248"/>
    </source>
</evidence>
<sequence length="359" mass="40259">MILQLLKVFSQTVWQVYVATAGNDPGTDKEIIRTHLALTPGNYYLNAIKTLSLVHRSWLPTTRYLAYVKVAFIPKSMDHASRMLEHLKTHLPPAPVHSDDFVPTQQSQRASCRTLFIGIIKVETYHAHAIGLELFQLMGHSLRTLELRGLAGSFWGPREALTATLTNVPFLPRLRQLKVLDVGTWTLMAYLCAIWKGDGKAGPSGLVVHHDFELSRERDLLSVPIDILAKIAPSSNTDDIFGSLILGERAWATHEFLGIADTCLASNEAPIPGEDNRRPPLELYISRRSQVGEFILTLPKAKMLMNVLKRSVQTVDVWLKDQEEIGSKLANVIASWGWEHHIDRNVADGETTHSLLHEF</sequence>
<feature type="chain" id="PRO_5002166502" evidence="1">
    <location>
        <begin position="22"/>
        <end position="359"/>
    </location>
</feature>
<keyword evidence="1" id="KW-0732">Signal</keyword>
<protein>
    <submittedName>
        <fullName evidence="2">Uncharacterized protein</fullName>
    </submittedName>
</protein>
<gene>
    <name evidence="2" type="ORF">M407DRAFT_217793</name>
</gene>
<evidence type="ECO:0000256" key="1">
    <source>
        <dbReference type="SAM" id="SignalP"/>
    </source>
</evidence>
<name>A0A0C3LCV0_9AGAM</name>
<evidence type="ECO:0000313" key="2">
    <source>
        <dbReference type="EMBL" id="KIO31738.1"/>
    </source>
</evidence>
<proteinExistence type="predicted"/>
<keyword evidence="3" id="KW-1185">Reference proteome</keyword>
<reference evidence="3" key="2">
    <citation type="submission" date="2015-01" db="EMBL/GenBank/DDBJ databases">
        <title>Evolutionary Origins and Diversification of the Mycorrhizal Mutualists.</title>
        <authorList>
            <consortium name="DOE Joint Genome Institute"/>
            <consortium name="Mycorrhizal Genomics Consortium"/>
            <person name="Kohler A."/>
            <person name="Kuo A."/>
            <person name="Nagy L.G."/>
            <person name="Floudas D."/>
            <person name="Copeland A."/>
            <person name="Barry K.W."/>
            <person name="Cichocki N."/>
            <person name="Veneault-Fourrey C."/>
            <person name="LaButti K."/>
            <person name="Lindquist E.A."/>
            <person name="Lipzen A."/>
            <person name="Lundell T."/>
            <person name="Morin E."/>
            <person name="Murat C."/>
            <person name="Riley R."/>
            <person name="Ohm R."/>
            <person name="Sun H."/>
            <person name="Tunlid A."/>
            <person name="Henrissat B."/>
            <person name="Grigoriev I.V."/>
            <person name="Hibbett D.S."/>
            <person name="Martin F."/>
        </authorList>
    </citation>
    <scope>NUCLEOTIDE SEQUENCE [LARGE SCALE GENOMIC DNA]</scope>
    <source>
        <strain evidence="3">MUT 4182</strain>
    </source>
</reference>
<dbReference type="Proteomes" id="UP000054248">
    <property type="component" value="Unassembled WGS sequence"/>
</dbReference>
<dbReference type="HOGENOM" id="CLU_790348_0_0_1"/>